<dbReference type="RefSeq" id="WP_377185251.1">
    <property type="nucleotide sequence ID" value="NZ_JBHUOG010000002.1"/>
</dbReference>
<proteinExistence type="predicted"/>
<evidence type="ECO:0000256" key="1">
    <source>
        <dbReference type="SAM" id="MobiDB-lite"/>
    </source>
</evidence>
<dbReference type="EMBL" id="JBHUOG010000002">
    <property type="protein sequence ID" value="MFD2795300.1"/>
    <property type="molecule type" value="Genomic_DNA"/>
</dbReference>
<feature type="region of interest" description="Disordered" evidence="1">
    <location>
        <begin position="28"/>
        <end position="47"/>
    </location>
</feature>
<reference evidence="3" key="1">
    <citation type="journal article" date="2019" name="Int. J. Syst. Evol. Microbiol.">
        <title>The Global Catalogue of Microorganisms (GCM) 10K type strain sequencing project: providing services to taxonomists for standard genome sequencing and annotation.</title>
        <authorList>
            <consortium name="The Broad Institute Genomics Platform"/>
            <consortium name="The Broad Institute Genome Sequencing Center for Infectious Disease"/>
            <person name="Wu L."/>
            <person name="Ma J."/>
        </authorList>
    </citation>
    <scope>NUCLEOTIDE SEQUENCE [LARGE SCALE GENOMIC DNA]</scope>
    <source>
        <strain evidence="3">CCM 7044</strain>
    </source>
</reference>
<gene>
    <name evidence="2" type="ORF">ACFS27_17205</name>
</gene>
<name>A0ABW5VVN0_9MICO</name>
<organism evidence="2 3">
    <name type="scientific">Promicromonospora vindobonensis</name>
    <dbReference type="NCBI Taxonomy" id="195748"/>
    <lineage>
        <taxon>Bacteria</taxon>
        <taxon>Bacillati</taxon>
        <taxon>Actinomycetota</taxon>
        <taxon>Actinomycetes</taxon>
        <taxon>Micrococcales</taxon>
        <taxon>Promicromonosporaceae</taxon>
        <taxon>Promicromonospora</taxon>
    </lineage>
</organism>
<keyword evidence="3" id="KW-1185">Reference proteome</keyword>
<evidence type="ECO:0000313" key="2">
    <source>
        <dbReference type="EMBL" id="MFD2795300.1"/>
    </source>
</evidence>
<dbReference type="Proteomes" id="UP001597479">
    <property type="component" value="Unassembled WGS sequence"/>
</dbReference>
<protein>
    <submittedName>
        <fullName evidence="2">DUF3866 family protein</fullName>
    </submittedName>
</protein>
<dbReference type="InterPro" id="IPR024479">
    <property type="entry name" value="DUF3866"/>
</dbReference>
<comment type="caution">
    <text evidence="2">The sequence shown here is derived from an EMBL/GenBank/DDBJ whole genome shotgun (WGS) entry which is preliminary data.</text>
</comment>
<accession>A0ABW5VVN0</accession>
<sequence>MMTWRIGTVISTGRSWQGARELEVTLDRPLPGHGAAPGDDVGGDGTAGPVTVRALAYTDLVGDPRPGDALLLNVSALARGLGTGGYALVVGPAATATHLPPDPAPGPGHLVKARYTPLQTMVLGVDEQESPHHATLADADTLDGMPVVVADLHSALPAIIAGIRHAAGTSATTLKIAYIMTDGGALPAAFSRTIAALRDADWLTTCITVGQAFGGDLEAVTVHTGLLAARHVARCDIAVIAQGPGNLGTGTRWGYSGVAAGEAVNAAATLDGRPVASLRVSGADPRDRHLGISHHSLTAYTRVALAPADIPVPTPTTDVENLPTWGNPLTQRLRAQAQTLTAPTGTPRHTLVDIPADTTLLDTLRTSPAGLRTMGRTLDDDPASFVTAAVAGIHAHHLTTPHDTTPDTTTQPA</sequence>
<evidence type="ECO:0000313" key="3">
    <source>
        <dbReference type="Proteomes" id="UP001597479"/>
    </source>
</evidence>
<dbReference type="Pfam" id="PF12982">
    <property type="entry name" value="DUF3866"/>
    <property type="match status" value="1"/>
</dbReference>